<dbReference type="EMBL" id="CP149782">
    <property type="protein sequence ID" value="WYF44875.1"/>
    <property type="molecule type" value="Genomic_DNA"/>
</dbReference>
<gene>
    <name evidence="1" type="ORF">WDJ50_01810</name>
</gene>
<evidence type="ECO:0008006" key="2">
    <source>
        <dbReference type="Google" id="ProtNLM"/>
    </source>
</evidence>
<reference evidence="1" key="1">
    <citation type="submission" date="2024-03" db="EMBL/GenBank/DDBJ databases">
        <title>Deinococcus weizhi sp. nov., isolated from human skin.</title>
        <authorList>
            <person name="Wei Z."/>
            <person name="Tian F."/>
            <person name="Yang C."/>
            <person name="Xin L.T."/>
            <person name="Wen Z.J."/>
            <person name="Lan K.C."/>
            <person name="Yu L."/>
            <person name="Zhe W."/>
            <person name="Dan F.D."/>
            <person name="Jun W."/>
            <person name="Rui Z."/>
            <person name="Yong X.J."/>
            <person name="Ting Y."/>
            <person name="Wei X."/>
            <person name="Xu Z.G."/>
            <person name="Xin Z."/>
            <person name="Dong F.G."/>
            <person name="Ni X.M."/>
            <person name="Zheng M.G."/>
            <person name="Chun Y."/>
            <person name="Qian W.X."/>
        </authorList>
    </citation>
    <scope>NUCLEOTIDE SEQUENCE</scope>
    <source>
        <strain evidence="1">VB142</strain>
    </source>
</reference>
<name>A0AAU6Q3N3_9DEIO</name>
<protein>
    <recommendedName>
        <fullName evidence="2">MalT-like TPR region domain-containing protein</fullName>
    </recommendedName>
</protein>
<dbReference type="AlphaFoldDB" id="A0AAU6Q3N3"/>
<dbReference type="RefSeq" id="WP_339096053.1">
    <property type="nucleotide sequence ID" value="NZ_CP149782.1"/>
</dbReference>
<accession>A0AAU6Q3N3</accession>
<proteinExistence type="predicted"/>
<sequence>MSLSALASLLSRPSETLPDPDDLTRQARALWPVTASESVQAAALALTWGFPSLTLTALPAFSDLPEVAHLRAAALLRLGRGAEVTLTPDSARAAVLQARAAWQQAGADAPRLATLARQQARAEGDAAALIAAATLHAETELHANEPRSALRSLAEGLKVAEMLGQEADAHLLALLAHAQQRVGGHAKAAQTAHKALERSLPRSPARCIALLALRETATAQDEARAGELSPLWWARWLATDVEEAQKI</sequence>
<evidence type="ECO:0000313" key="1">
    <source>
        <dbReference type="EMBL" id="WYF44875.1"/>
    </source>
</evidence>
<organism evidence="1">
    <name type="scientific">Deinococcus sp. VB142</name>
    <dbReference type="NCBI Taxonomy" id="3112952"/>
    <lineage>
        <taxon>Bacteria</taxon>
        <taxon>Thermotogati</taxon>
        <taxon>Deinococcota</taxon>
        <taxon>Deinococci</taxon>
        <taxon>Deinococcales</taxon>
        <taxon>Deinococcaceae</taxon>
        <taxon>Deinococcus</taxon>
    </lineage>
</organism>